<reference evidence="2" key="1">
    <citation type="submission" date="2022-06" db="EMBL/GenBank/DDBJ databases">
        <authorList>
            <consortium name="SYNGENTA / RWTH Aachen University"/>
        </authorList>
    </citation>
    <scope>NUCLEOTIDE SEQUENCE</scope>
</reference>
<comment type="caution">
    <text evidence="2">The sequence shown here is derived from an EMBL/GenBank/DDBJ whole genome shotgun (WGS) entry which is preliminary data.</text>
</comment>
<dbReference type="Proteomes" id="UP001153365">
    <property type="component" value="Unassembled WGS sequence"/>
</dbReference>
<feature type="compositionally biased region" description="Polar residues" evidence="1">
    <location>
        <begin position="11"/>
        <end position="21"/>
    </location>
</feature>
<accession>A0AAV0AQU5</accession>
<evidence type="ECO:0000256" key="1">
    <source>
        <dbReference type="SAM" id="MobiDB-lite"/>
    </source>
</evidence>
<organism evidence="2 3">
    <name type="scientific">Phakopsora pachyrhizi</name>
    <name type="common">Asian soybean rust disease fungus</name>
    <dbReference type="NCBI Taxonomy" id="170000"/>
    <lineage>
        <taxon>Eukaryota</taxon>
        <taxon>Fungi</taxon>
        <taxon>Dikarya</taxon>
        <taxon>Basidiomycota</taxon>
        <taxon>Pucciniomycotina</taxon>
        <taxon>Pucciniomycetes</taxon>
        <taxon>Pucciniales</taxon>
        <taxon>Phakopsoraceae</taxon>
        <taxon>Phakopsora</taxon>
    </lineage>
</organism>
<evidence type="ECO:0000313" key="2">
    <source>
        <dbReference type="EMBL" id="CAH7670979.1"/>
    </source>
</evidence>
<feature type="region of interest" description="Disordered" evidence="1">
    <location>
        <begin position="1"/>
        <end position="41"/>
    </location>
</feature>
<gene>
    <name evidence="2" type="ORF">PPACK8108_LOCUS5734</name>
</gene>
<protein>
    <submittedName>
        <fullName evidence="2">Uncharacterized protein</fullName>
    </submittedName>
</protein>
<dbReference type="EMBL" id="CALTRL010001104">
    <property type="protein sequence ID" value="CAH7670979.1"/>
    <property type="molecule type" value="Genomic_DNA"/>
</dbReference>
<keyword evidence="3" id="KW-1185">Reference proteome</keyword>
<name>A0AAV0AQU5_PHAPC</name>
<evidence type="ECO:0000313" key="3">
    <source>
        <dbReference type="Proteomes" id="UP001153365"/>
    </source>
</evidence>
<sequence>MSGGTRGALRMQQNLNNSQPVDQPLRKEDIQMNPPEKNPYLQQPIQEAQRRNSHGQLLDQVNRAVSARNIPPASSGLARSISAFAKCMLGMDKNQSIVIPSPPTPEEHDIFENYKNEIHGAISQYVNNSLDAARQMYVAIDRSAESKIRAAAIKEVKKKSQRFVISNYQLC</sequence>
<proteinExistence type="predicted"/>
<dbReference type="AlphaFoldDB" id="A0AAV0AQU5"/>